<name>A0ABX0XG62_9BACT</name>
<accession>A0ABX0XG62</accession>
<dbReference type="RefSeq" id="WP_168040166.1">
    <property type="nucleotide sequence ID" value="NZ_JAATJH010000010.1"/>
</dbReference>
<evidence type="ECO:0000313" key="4">
    <source>
        <dbReference type="Proteomes" id="UP000770785"/>
    </source>
</evidence>
<reference evidence="3 4" key="1">
    <citation type="submission" date="2020-03" db="EMBL/GenBank/DDBJ databases">
        <title>Genomic Encyclopedia of Type Strains, Phase IV (KMG-IV): sequencing the most valuable type-strain genomes for metagenomic binning, comparative biology and taxonomic classification.</title>
        <authorList>
            <person name="Goeker M."/>
        </authorList>
    </citation>
    <scope>NUCLEOTIDE SEQUENCE [LARGE SCALE GENOMIC DNA]</scope>
    <source>
        <strain evidence="3 4">DSM 105096</strain>
    </source>
</reference>
<dbReference type="SUPFAM" id="SSF53300">
    <property type="entry name" value="vWA-like"/>
    <property type="match status" value="1"/>
</dbReference>
<gene>
    <name evidence="3" type="ORF">GGR27_003823</name>
</gene>
<proteinExistence type="predicted"/>
<dbReference type="InterPro" id="IPR018698">
    <property type="entry name" value="VWA-like_dom"/>
</dbReference>
<sequence length="417" mass="46558">MSSVDHRTASDRIRFARAYAAQRLPWFGPALFRCRIIVTERTEVASIDLSYNVYWNPAAVAEIWASNPEEIDALKEIGFLWIHEISHRLRQHAERRESLLTKRPVDPRTWNIAADFEINDNPWPGLTMPAVYPGMLPGKFGFANGRLAEEYLTMVEGAEHDFALLPDEGSGVHGEAREWETGDVQDISDLDTELIRRKVADEMKKAGPSAIPASWRSWSESVLTSKTNWRRSLSHRMSVAIHQGIGSRIDYSFARPSRRQAVYHPILAPSLRGDRTARIAIVVDTSGSIGSASLKRSLAEVAGVVRTFRYPVTIIPCDNRTFEPVRVVAAEEAYRIQSLPGGGLTDMRAGIAEAQKLRPKPDVILVLTDGFTPYPKERLAVPVVFGILLEENSVVADVPRPPQPPFGPRSVLLIRPD</sequence>
<protein>
    <submittedName>
        <fullName evidence="3">Metal-dependent peptidase</fullName>
    </submittedName>
</protein>
<evidence type="ECO:0000313" key="3">
    <source>
        <dbReference type="EMBL" id="NJC28300.1"/>
    </source>
</evidence>
<dbReference type="Pfam" id="PF09967">
    <property type="entry name" value="DUF2201"/>
    <property type="match status" value="1"/>
</dbReference>
<dbReference type="PANTHER" id="PTHR38730">
    <property type="entry name" value="SLL7028 PROTEIN"/>
    <property type="match status" value="1"/>
</dbReference>
<dbReference type="InterPro" id="IPR025154">
    <property type="entry name" value="Put_metallopeptidase_dom"/>
</dbReference>
<dbReference type="Proteomes" id="UP000770785">
    <property type="component" value="Unassembled WGS sequence"/>
</dbReference>
<dbReference type="PANTHER" id="PTHR38730:SF1">
    <property type="entry name" value="SLL7028 PROTEIN"/>
    <property type="match status" value="1"/>
</dbReference>
<keyword evidence="4" id="KW-1185">Reference proteome</keyword>
<evidence type="ECO:0000259" key="2">
    <source>
        <dbReference type="Pfam" id="PF13203"/>
    </source>
</evidence>
<evidence type="ECO:0000259" key="1">
    <source>
        <dbReference type="Pfam" id="PF09967"/>
    </source>
</evidence>
<feature type="domain" description="VWA-like" evidence="1">
    <location>
        <begin position="279"/>
        <end position="384"/>
    </location>
</feature>
<dbReference type="Pfam" id="PF13203">
    <property type="entry name" value="DUF2201_N"/>
    <property type="match status" value="1"/>
</dbReference>
<feature type="domain" description="Putative metallopeptidase" evidence="2">
    <location>
        <begin position="10"/>
        <end position="121"/>
    </location>
</feature>
<organism evidence="3 4">
    <name type="scientific">Neolewinella antarctica</name>
    <dbReference type="NCBI Taxonomy" id="442734"/>
    <lineage>
        <taxon>Bacteria</taxon>
        <taxon>Pseudomonadati</taxon>
        <taxon>Bacteroidota</taxon>
        <taxon>Saprospiria</taxon>
        <taxon>Saprospirales</taxon>
        <taxon>Lewinellaceae</taxon>
        <taxon>Neolewinella</taxon>
    </lineage>
</organism>
<dbReference type="InterPro" id="IPR036465">
    <property type="entry name" value="vWFA_dom_sf"/>
</dbReference>
<dbReference type="EMBL" id="JAATJH010000010">
    <property type="protein sequence ID" value="NJC28300.1"/>
    <property type="molecule type" value="Genomic_DNA"/>
</dbReference>
<comment type="caution">
    <text evidence="3">The sequence shown here is derived from an EMBL/GenBank/DDBJ whole genome shotgun (WGS) entry which is preliminary data.</text>
</comment>